<dbReference type="Proteomes" id="UP000036908">
    <property type="component" value="Unassembled WGS sequence"/>
</dbReference>
<dbReference type="AlphaFoldDB" id="A0A0L8AL70"/>
<comment type="caution">
    <text evidence="3">The sequence shown here is derived from an EMBL/GenBank/DDBJ whole genome shotgun (WGS) entry which is preliminary data.</text>
</comment>
<dbReference type="InterPro" id="IPR050640">
    <property type="entry name" value="Bact_2-comp_sensor_kinase"/>
</dbReference>
<proteinExistence type="predicted"/>
<dbReference type="PANTHER" id="PTHR34220">
    <property type="entry name" value="SENSOR HISTIDINE KINASE YPDA"/>
    <property type="match status" value="1"/>
</dbReference>
<dbReference type="EMBL" id="JSVA01000009">
    <property type="protein sequence ID" value="KOF02967.1"/>
    <property type="molecule type" value="Genomic_DNA"/>
</dbReference>
<dbReference type="InterPro" id="IPR010559">
    <property type="entry name" value="Sig_transdc_His_kin_internal"/>
</dbReference>
<feature type="transmembrane region" description="Helical" evidence="1">
    <location>
        <begin position="119"/>
        <end position="139"/>
    </location>
</feature>
<evidence type="ECO:0000313" key="4">
    <source>
        <dbReference type="Proteomes" id="UP000036908"/>
    </source>
</evidence>
<dbReference type="OrthoDB" id="9792992at2"/>
<feature type="transmembrane region" description="Helical" evidence="1">
    <location>
        <begin position="48"/>
        <end position="67"/>
    </location>
</feature>
<dbReference type="GO" id="GO:0016020">
    <property type="term" value="C:membrane"/>
    <property type="evidence" value="ECO:0007669"/>
    <property type="project" value="InterPro"/>
</dbReference>
<keyword evidence="1" id="KW-0812">Transmembrane</keyword>
<protein>
    <recommendedName>
        <fullName evidence="2">Signal transduction histidine kinase internal region domain-containing protein</fullName>
    </recommendedName>
</protein>
<keyword evidence="1" id="KW-1133">Transmembrane helix</keyword>
<dbReference type="Gene3D" id="3.30.565.10">
    <property type="entry name" value="Histidine kinase-like ATPase, C-terminal domain"/>
    <property type="match status" value="1"/>
</dbReference>
<dbReference type="PATRIC" id="fig|1566026.4.peg.3649"/>
<dbReference type="RefSeq" id="WP_053223399.1">
    <property type="nucleotide sequence ID" value="NZ_JSVA01000009.1"/>
</dbReference>
<dbReference type="GO" id="GO:0000155">
    <property type="term" value="F:phosphorelay sensor kinase activity"/>
    <property type="evidence" value="ECO:0007669"/>
    <property type="project" value="InterPro"/>
</dbReference>
<dbReference type="SUPFAM" id="SSF55874">
    <property type="entry name" value="ATPase domain of HSP90 chaperone/DNA topoisomerase II/histidine kinase"/>
    <property type="match status" value="1"/>
</dbReference>
<organism evidence="3 4">
    <name type="scientific">Roseivirga seohaensis subsp. aquiponti</name>
    <dbReference type="NCBI Taxonomy" id="1566026"/>
    <lineage>
        <taxon>Bacteria</taxon>
        <taxon>Pseudomonadati</taxon>
        <taxon>Bacteroidota</taxon>
        <taxon>Cytophagia</taxon>
        <taxon>Cytophagales</taxon>
        <taxon>Roseivirgaceae</taxon>
        <taxon>Roseivirga</taxon>
    </lineage>
</organism>
<sequence length="348" mass="40024">MRKKRLYWTLQIVGWALPAIINLIFISALGESPEQMRRQQFEAITQSLIPFLVSHFIIRNVIIKYNWLKVDLGKIISRILALILAVAVLSGLLNQLSYLVFRSAEFNNGDLFLQLTFDFLVTAFLYVIWTTIYFLYHYLESNNRSLKYEAAINEMQLNQLKSQLNPHFIFNALNSVRALVDEEPAKAKIAITQLSNILRTSLIMDKKRVINFNDELNTVRAYLALESIRFEERLKIKYNIDPRSNHFQIPPMMLQTLVENAIKHGVSNLVEGGIIEIKSIAEDSVLKLRIKNSGQYVHGVKKPGKKGGYGLSNTKERLKLIYGSEATFNIYNENDKFVITEVRIPQGI</sequence>
<name>A0A0L8AL70_9BACT</name>
<evidence type="ECO:0000259" key="2">
    <source>
        <dbReference type="Pfam" id="PF06580"/>
    </source>
</evidence>
<feature type="transmembrane region" description="Helical" evidence="1">
    <location>
        <begin position="79"/>
        <end position="99"/>
    </location>
</feature>
<keyword evidence="1" id="KW-0472">Membrane</keyword>
<accession>A0A0L8AL70</accession>
<dbReference type="Pfam" id="PF06580">
    <property type="entry name" value="His_kinase"/>
    <property type="match status" value="1"/>
</dbReference>
<evidence type="ECO:0000256" key="1">
    <source>
        <dbReference type="SAM" id="Phobius"/>
    </source>
</evidence>
<keyword evidence="4" id="KW-1185">Reference proteome</keyword>
<evidence type="ECO:0000313" key="3">
    <source>
        <dbReference type="EMBL" id="KOF02967.1"/>
    </source>
</evidence>
<reference evidence="4" key="1">
    <citation type="submission" date="2014-11" db="EMBL/GenBank/DDBJ databases">
        <title>Genome sequencing of Roseivirga sp. D-25.</title>
        <authorList>
            <person name="Selvaratnam C."/>
            <person name="Thevarajoo S."/>
            <person name="Goh K.M."/>
            <person name="Eee R."/>
            <person name="Chan K.-G."/>
            <person name="Chong C.S."/>
        </authorList>
    </citation>
    <scope>NUCLEOTIDE SEQUENCE [LARGE SCALE GENOMIC DNA]</scope>
    <source>
        <strain evidence="4">D-25</strain>
    </source>
</reference>
<gene>
    <name evidence="3" type="ORF">OB69_09065</name>
</gene>
<dbReference type="PANTHER" id="PTHR34220:SF7">
    <property type="entry name" value="SENSOR HISTIDINE KINASE YPDA"/>
    <property type="match status" value="1"/>
</dbReference>
<dbReference type="InterPro" id="IPR036890">
    <property type="entry name" value="HATPase_C_sf"/>
</dbReference>
<feature type="domain" description="Signal transduction histidine kinase internal region" evidence="2">
    <location>
        <begin position="155"/>
        <end position="234"/>
    </location>
</feature>
<feature type="transmembrane region" description="Helical" evidence="1">
    <location>
        <begin position="7"/>
        <end position="28"/>
    </location>
</feature>